<gene>
    <name evidence="1" type="ORF">K503DRAFT_805520</name>
</gene>
<dbReference type="Proteomes" id="UP000092154">
    <property type="component" value="Unassembled WGS sequence"/>
</dbReference>
<protein>
    <submittedName>
        <fullName evidence="1">Uncharacterized protein</fullName>
    </submittedName>
</protein>
<dbReference type="InParanoid" id="A0A1B7MHM1"/>
<proteinExistence type="predicted"/>
<accession>A0A1B7MHM1</accession>
<dbReference type="EMBL" id="KV449124">
    <property type="protein sequence ID" value="OAX32089.1"/>
    <property type="molecule type" value="Genomic_DNA"/>
</dbReference>
<organism evidence="1 2">
    <name type="scientific">Rhizopogon vinicolor AM-OR11-026</name>
    <dbReference type="NCBI Taxonomy" id="1314800"/>
    <lineage>
        <taxon>Eukaryota</taxon>
        <taxon>Fungi</taxon>
        <taxon>Dikarya</taxon>
        <taxon>Basidiomycota</taxon>
        <taxon>Agaricomycotina</taxon>
        <taxon>Agaricomycetes</taxon>
        <taxon>Agaricomycetidae</taxon>
        <taxon>Boletales</taxon>
        <taxon>Suillineae</taxon>
        <taxon>Rhizopogonaceae</taxon>
        <taxon>Rhizopogon</taxon>
    </lineage>
</organism>
<evidence type="ECO:0000313" key="1">
    <source>
        <dbReference type="EMBL" id="OAX32089.1"/>
    </source>
</evidence>
<sequence length="157" mass="17810">MLDDMGTARPRLEILPNLRTLEWLFHDVEGMRRAALFVHQGARDLVISAPPLYCKSSFLLDICARMPHLHSLDLRVPYAARFIGTAIVELLRGLPDLEMVVFPEFYFTLAIVSELSRMKRINNMQFEPGPNQGLGDEEDVNSFVSVLSKELSLYCGI</sequence>
<dbReference type="STRING" id="1314800.A0A1B7MHM1"/>
<reference evidence="1 2" key="1">
    <citation type="submission" date="2016-06" db="EMBL/GenBank/DDBJ databases">
        <title>Comparative genomics of the ectomycorrhizal sister species Rhizopogon vinicolor and Rhizopogon vesiculosus (Basidiomycota: Boletales) reveals a divergence of the mating type B locus.</title>
        <authorList>
            <consortium name="DOE Joint Genome Institute"/>
            <person name="Mujic A.B."/>
            <person name="Kuo A."/>
            <person name="Tritt A."/>
            <person name="Lipzen A."/>
            <person name="Chen C."/>
            <person name="Johnson J."/>
            <person name="Sharma A."/>
            <person name="Barry K."/>
            <person name="Grigoriev I.V."/>
            <person name="Spatafora J.W."/>
        </authorList>
    </citation>
    <scope>NUCLEOTIDE SEQUENCE [LARGE SCALE GENOMIC DNA]</scope>
    <source>
        <strain evidence="1 2">AM-OR11-026</strain>
    </source>
</reference>
<dbReference type="OrthoDB" id="3176787at2759"/>
<name>A0A1B7MHM1_9AGAM</name>
<dbReference type="AlphaFoldDB" id="A0A1B7MHM1"/>
<evidence type="ECO:0000313" key="2">
    <source>
        <dbReference type="Proteomes" id="UP000092154"/>
    </source>
</evidence>
<keyword evidence="2" id="KW-1185">Reference proteome</keyword>